<keyword evidence="3" id="KW-0732">Signal</keyword>
<dbReference type="InterPro" id="IPR003599">
    <property type="entry name" value="Ig_sub"/>
</dbReference>
<evidence type="ECO:0000256" key="8">
    <source>
        <dbReference type="ARBA" id="ARBA00023319"/>
    </source>
</evidence>
<dbReference type="GO" id="GO:0005102">
    <property type="term" value="F:signaling receptor binding"/>
    <property type="evidence" value="ECO:0007669"/>
    <property type="project" value="TreeGrafter"/>
</dbReference>
<evidence type="ECO:0000256" key="2">
    <source>
        <dbReference type="ARBA" id="ARBA00022692"/>
    </source>
</evidence>
<evidence type="ECO:0000256" key="3">
    <source>
        <dbReference type="ARBA" id="ARBA00022729"/>
    </source>
</evidence>
<comment type="similarity">
    <text evidence="9">Belongs to the SKINT family.</text>
</comment>
<keyword evidence="13" id="KW-1185">Reference proteome</keyword>
<dbReference type="SMART" id="SM00406">
    <property type="entry name" value="IGv"/>
    <property type="match status" value="1"/>
</dbReference>
<dbReference type="FunFam" id="2.60.40.10:FF:000142">
    <property type="entry name" value="V-set domain-containing T-cell activation inhibitor 1"/>
    <property type="match status" value="1"/>
</dbReference>
<dbReference type="InterPro" id="IPR036179">
    <property type="entry name" value="Ig-like_dom_sf"/>
</dbReference>
<evidence type="ECO:0000256" key="10">
    <source>
        <dbReference type="SAM" id="Phobius"/>
    </source>
</evidence>
<keyword evidence="5 10" id="KW-0472">Membrane</keyword>
<dbReference type="GO" id="GO:0042110">
    <property type="term" value="P:T cell activation"/>
    <property type="evidence" value="ECO:0007669"/>
    <property type="project" value="UniProtKB-ARBA"/>
</dbReference>
<keyword evidence="6" id="KW-1015">Disulfide bond</keyword>
<protein>
    <recommendedName>
        <fullName evidence="11">Ig-like domain-containing protein</fullName>
    </recommendedName>
</protein>
<keyword evidence="4 10" id="KW-1133">Transmembrane helix</keyword>
<name>A0A8C3SUZ2_CHESE</name>
<dbReference type="SMART" id="SM00409">
    <property type="entry name" value="IG"/>
    <property type="match status" value="1"/>
</dbReference>
<dbReference type="FunFam" id="2.60.40.10:FF:000088">
    <property type="entry name" value="Butyrophilin subfamily 1 member A1"/>
    <property type="match status" value="1"/>
</dbReference>
<dbReference type="PANTHER" id="PTHR24100">
    <property type="entry name" value="BUTYROPHILIN"/>
    <property type="match status" value="1"/>
</dbReference>
<evidence type="ECO:0000256" key="4">
    <source>
        <dbReference type="ARBA" id="ARBA00022989"/>
    </source>
</evidence>
<evidence type="ECO:0000256" key="6">
    <source>
        <dbReference type="ARBA" id="ARBA00023157"/>
    </source>
</evidence>
<evidence type="ECO:0000259" key="11">
    <source>
        <dbReference type="PROSITE" id="PS50835"/>
    </source>
</evidence>
<dbReference type="Pfam" id="PF07686">
    <property type="entry name" value="V-set"/>
    <property type="match status" value="1"/>
</dbReference>
<accession>A0A8C3SUZ2</accession>
<keyword evidence="2 10" id="KW-0812">Transmembrane</keyword>
<keyword evidence="7" id="KW-0325">Glycoprotein</keyword>
<evidence type="ECO:0000256" key="1">
    <source>
        <dbReference type="ARBA" id="ARBA00004370"/>
    </source>
</evidence>
<evidence type="ECO:0000313" key="12">
    <source>
        <dbReference type="Ensembl" id="ENSCSRP00000018923.1"/>
    </source>
</evidence>
<comment type="subcellular location">
    <subcellularLocation>
        <location evidence="1">Membrane</location>
    </subcellularLocation>
</comment>
<evidence type="ECO:0000256" key="5">
    <source>
        <dbReference type="ARBA" id="ARBA00023136"/>
    </source>
</evidence>
<dbReference type="AlphaFoldDB" id="A0A8C3SUZ2"/>
<organism evidence="12 13">
    <name type="scientific">Chelydra serpentina</name>
    <name type="common">Snapping turtle</name>
    <name type="synonym">Testudo serpentina</name>
    <dbReference type="NCBI Taxonomy" id="8475"/>
    <lineage>
        <taxon>Eukaryota</taxon>
        <taxon>Metazoa</taxon>
        <taxon>Chordata</taxon>
        <taxon>Craniata</taxon>
        <taxon>Vertebrata</taxon>
        <taxon>Euteleostomi</taxon>
        <taxon>Archelosauria</taxon>
        <taxon>Testudinata</taxon>
        <taxon>Testudines</taxon>
        <taxon>Cryptodira</taxon>
        <taxon>Durocryptodira</taxon>
        <taxon>Americhelydia</taxon>
        <taxon>Chelydroidea</taxon>
        <taxon>Chelydridae</taxon>
        <taxon>Chelydra</taxon>
    </lineage>
</organism>
<reference evidence="12" key="1">
    <citation type="submission" date="2025-08" db="UniProtKB">
        <authorList>
            <consortium name="Ensembl"/>
        </authorList>
    </citation>
    <scope>IDENTIFICATION</scope>
</reference>
<feature type="transmembrane region" description="Helical" evidence="10">
    <location>
        <begin position="6"/>
        <end position="30"/>
    </location>
</feature>
<proteinExistence type="inferred from homology"/>
<dbReference type="GO" id="GO:0001817">
    <property type="term" value="P:regulation of cytokine production"/>
    <property type="evidence" value="ECO:0007669"/>
    <property type="project" value="TreeGrafter"/>
</dbReference>
<feature type="domain" description="Ig-like" evidence="11">
    <location>
        <begin position="160"/>
        <end position="236"/>
    </location>
</feature>
<dbReference type="GO" id="GO:0050863">
    <property type="term" value="P:regulation of T cell activation"/>
    <property type="evidence" value="ECO:0007669"/>
    <property type="project" value="UniProtKB-ARBA"/>
</dbReference>
<dbReference type="GO" id="GO:1903037">
    <property type="term" value="P:regulation of leukocyte cell-cell adhesion"/>
    <property type="evidence" value="ECO:0007669"/>
    <property type="project" value="UniProtKB-ARBA"/>
</dbReference>
<evidence type="ECO:0000256" key="9">
    <source>
        <dbReference type="ARBA" id="ARBA00038221"/>
    </source>
</evidence>
<reference evidence="12" key="2">
    <citation type="submission" date="2025-09" db="UniProtKB">
        <authorList>
            <consortium name="Ensembl"/>
        </authorList>
    </citation>
    <scope>IDENTIFICATION</scope>
</reference>
<dbReference type="PROSITE" id="PS50835">
    <property type="entry name" value="IG_LIKE"/>
    <property type="match status" value="2"/>
</dbReference>
<dbReference type="Proteomes" id="UP000694403">
    <property type="component" value="Unplaced"/>
</dbReference>
<dbReference type="Gene3D" id="2.60.40.10">
    <property type="entry name" value="Immunoglobulins"/>
    <property type="match status" value="2"/>
</dbReference>
<keyword evidence="8" id="KW-0393">Immunoglobulin domain</keyword>
<dbReference type="Ensembl" id="ENSCSRT00000019788.1">
    <property type="protein sequence ID" value="ENSCSRP00000018923.1"/>
    <property type="gene ID" value="ENSCSRG00000014444.1"/>
</dbReference>
<dbReference type="SUPFAM" id="SSF48726">
    <property type="entry name" value="Immunoglobulin"/>
    <property type="match status" value="2"/>
</dbReference>
<sequence length="253" mass="27912">MFSLNFLLFQSSLSVILFVVWTLPHLGLLLSESFEVRSFPTVTGIVGQDVVLPCQISTGTQPNNMELQWKKIIQTHVETVHEYRAQTGQDVPGQKYQGRTVLLKDGFTSGNVSLKLMNVRPADRGTYSCIVKSNEWSADAATELKVAAVASVSIDVLGPQGQGIDLACRSTGWFPSPELHWVTKNGQNLQPVTKTEQDHELLFSVLSNVTILGEETGEISCVIQNSLLKTEQKSVILLSGEFCLPTYLKRMLS</sequence>
<dbReference type="InterPro" id="IPR050504">
    <property type="entry name" value="IgSF_BTN/MOG"/>
</dbReference>
<dbReference type="Pfam" id="PF22705">
    <property type="entry name" value="C2-set_3"/>
    <property type="match status" value="1"/>
</dbReference>
<dbReference type="InterPro" id="IPR013106">
    <property type="entry name" value="Ig_V-set"/>
</dbReference>
<dbReference type="InterPro" id="IPR013783">
    <property type="entry name" value="Ig-like_fold"/>
</dbReference>
<evidence type="ECO:0000313" key="13">
    <source>
        <dbReference type="Proteomes" id="UP000694403"/>
    </source>
</evidence>
<dbReference type="GO" id="GO:0009897">
    <property type="term" value="C:external side of plasma membrane"/>
    <property type="evidence" value="ECO:0007669"/>
    <property type="project" value="TreeGrafter"/>
</dbReference>
<dbReference type="PANTHER" id="PTHR24100:SF130">
    <property type="entry name" value="BUTYROPHILIN-LIKE PROTEIN 9"/>
    <property type="match status" value="1"/>
</dbReference>
<dbReference type="GO" id="GO:0050852">
    <property type="term" value="P:T cell receptor signaling pathway"/>
    <property type="evidence" value="ECO:0007669"/>
    <property type="project" value="TreeGrafter"/>
</dbReference>
<dbReference type="InterPro" id="IPR053896">
    <property type="entry name" value="BTN3A2-like_Ig-C"/>
</dbReference>
<evidence type="ECO:0000256" key="7">
    <source>
        <dbReference type="ARBA" id="ARBA00023180"/>
    </source>
</evidence>
<dbReference type="InterPro" id="IPR007110">
    <property type="entry name" value="Ig-like_dom"/>
</dbReference>
<feature type="domain" description="Ig-like" evidence="11">
    <location>
        <begin position="24"/>
        <end position="147"/>
    </location>
</feature>